<proteinExistence type="predicted"/>
<keyword evidence="2" id="KW-1185">Reference proteome</keyword>
<evidence type="ECO:0000313" key="2">
    <source>
        <dbReference type="Proteomes" id="UP000184080"/>
    </source>
</evidence>
<dbReference type="STRING" id="1121298.SAMN05444401_3526"/>
<protein>
    <recommendedName>
        <fullName evidence="3">Flavin reductase like domain-containing protein</fullName>
    </recommendedName>
</protein>
<reference evidence="1 2" key="1">
    <citation type="submission" date="2016-11" db="EMBL/GenBank/DDBJ databases">
        <authorList>
            <person name="Jaros S."/>
            <person name="Januszkiewicz K."/>
            <person name="Wedrychowicz H."/>
        </authorList>
    </citation>
    <scope>NUCLEOTIDE SEQUENCE [LARGE SCALE GENOMIC DNA]</scope>
    <source>
        <strain evidence="1 2">DSM 21864</strain>
    </source>
</reference>
<accession>A0A1M6KX83</accession>
<dbReference type="InterPro" id="IPR012349">
    <property type="entry name" value="Split_barrel_FMN-bd"/>
</dbReference>
<dbReference type="AlphaFoldDB" id="A0A1M6KX83"/>
<dbReference type="Proteomes" id="UP000184080">
    <property type="component" value="Unassembled WGS sequence"/>
</dbReference>
<dbReference type="SUPFAM" id="SSF50475">
    <property type="entry name" value="FMN-binding split barrel"/>
    <property type="match status" value="1"/>
</dbReference>
<dbReference type="Gene3D" id="2.30.110.10">
    <property type="entry name" value="Electron Transport, Fmn-binding Protein, Chain A"/>
    <property type="match status" value="1"/>
</dbReference>
<sequence>MTKTNFKGSVMLNPVPVVLITSKNEEDKVNVFTAAWVGTSRQTQIQ</sequence>
<dbReference type="EMBL" id="FQZO01000006">
    <property type="protein sequence ID" value="SHJ63486.1"/>
    <property type="molecule type" value="Genomic_DNA"/>
</dbReference>
<name>A0A1M6KX83_9CLOT</name>
<evidence type="ECO:0008006" key="3">
    <source>
        <dbReference type="Google" id="ProtNLM"/>
    </source>
</evidence>
<evidence type="ECO:0000313" key="1">
    <source>
        <dbReference type="EMBL" id="SHJ63486.1"/>
    </source>
</evidence>
<organism evidence="1 2">
    <name type="scientific">Clostridium amylolyticum</name>
    <dbReference type="NCBI Taxonomy" id="1121298"/>
    <lineage>
        <taxon>Bacteria</taxon>
        <taxon>Bacillati</taxon>
        <taxon>Bacillota</taxon>
        <taxon>Clostridia</taxon>
        <taxon>Eubacteriales</taxon>
        <taxon>Clostridiaceae</taxon>
        <taxon>Clostridium</taxon>
    </lineage>
</organism>
<gene>
    <name evidence="1" type="ORF">SAMN05444401_3526</name>
</gene>